<protein>
    <submittedName>
        <fullName evidence="1">Uncharacterized protein</fullName>
    </submittedName>
</protein>
<gene>
    <name evidence="1" type="ORF">MNBD_PLANCTO02-1644</name>
</gene>
<name>A0A3B1DG63_9ZZZZ</name>
<proteinExistence type="predicted"/>
<reference evidence="1" key="1">
    <citation type="submission" date="2018-06" db="EMBL/GenBank/DDBJ databases">
        <authorList>
            <person name="Zhirakovskaya E."/>
        </authorList>
    </citation>
    <scope>NUCLEOTIDE SEQUENCE</scope>
</reference>
<dbReference type="EMBL" id="UOGL01000008">
    <property type="protein sequence ID" value="VAX35763.1"/>
    <property type="molecule type" value="Genomic_DNA"/>
</dbReference>
<accession>A0A3B1DG63</accession>
<evidence type="ECO:0000313" key="1">
    <source>
        <dbReference type="EMBL" id="VAX35763.1"/>
    </source>
</evidence>
<sequence>MPDTNIDHLTLHEKFNQLEHLSRDLIQHLEKGFLPKAHKLSLLLKDKEHEEEVKDITVRNQVHVLLDSERYTDQLYRKIAAYCESIDRSISDIEKNI</sequence>
<organism evidence="1">
    <name type="scientific">hydrothermal vent metagenome</name>
    <dbReference type="NCBI Taxonomy" id="652676"/>
    <lineage>
        <taxon>unclassified sequences</taxon>
        <taxon>metagenomes</taxon>
        <taxon>ecological metagenomes</taxon>
    </lineage>
</organism>
<dbReference type="AlphaFoldDB" id="A0A3B1DG63"/>